<evidence type="ECO:0000256" key="1">
    <source>
        <dbReference type="SAM" id="MobiDB-lite"/>
    </source>
</evidence>
<feature type="region of interest" description="Disordered" evidence="1">
    <location>
        <begin position="148"/>
        <end position="183"/>
    </location>
</feature>
<protein>
    <submittedName>
        <fullName evidence="2">Uncharacterized protein</fullName>
    </submittedName>
</protein>
<dbReference type="AlphaFoldDB" id="A0A1Y2FWQ7"/>
<reference evidence="2 3" key="1">
    <citation type="submission" date="2016-07" db="EMBL/GenBank/DDBJ databases">
        <title>Pervasive Adenine N6-methylation of Active Genes in Fungi.</title>
        <authorList>
            <consortium name="DOE Joint Genome Institute"/>
            <person name="Mondo S.J."/>
            <person name="Dannebaum R.O."/>
            <person name="Kuo R.C."/>
            <person name="Labutti K."/>
            <person name="Haridas S."/>
            <person name="Kuo A."/>
            <person name="Salamov A."/>
            <person name="Ahrendt S.R."/>
            <person name="Lipzen A."/>
            <person name="Sullivan W."/>
            <person name="Andreopoulos W.B."/>
            <person name="Clum A."/>
            <person name="Lindquist E."/>
            <person name="Daum C."/>
            <person name="Ramamoorthy G.K."/>
            <person name="Gryganskyi A."/>
            <person name="Culley D."/>
            <person name="Magnuson J.K."/>
            <person name="James T.Y."/>
            <person name="O'Malley M.A."/>
            <person name="Stajich J.E."/>
            <person name="Spatafora J.W."/>
            <person name="Visel A."/>
            <person name="Grigoriev I.V."/>
        </authorList>
    </citation>
    <scope>NUCLEOTIDE SEQUENCE [LARGE SCALE GENOMIC DNA]</scope>
    <source>
        <strain evidence="2 3">62-1032</strain>
    </source>
</reference>
<comment type="caution">
    <text evidence="2">The sequence shown here is derived from an EMBL/GenBank/DDBJ whole genome shotgun (WGS) entry which is preliminary data.</text>
</comment>
<evidence type="ECO:0000313" key="2">
    <source>
        <dbReference type="EMBL" id="ORY88472.1"/>
    </source>
</evidence>
<gene>
    <name evidence="2" type="ORF">BCR35DRAFT_14670</name>
</gene>
<organism evidence="2 3">
    <name type="scientific">Leucosporidium creatinivorum</name>
    <dbReference type="NCBI Taxonomy" id="106004"/>
    <lineage>
        <taxon>Eukaryota</taxon>
        <taxon>Fungi</taxon>
        <taxon>Dikarya</taxon>
        <taxon>Basidiomycota</taxon>
        <taxon>Pucciniomycotina</taxon>
        <taxon>Microbotryomycetes</taxon>
        <taxon>Leucosporidiales</taxon>
        <taxon>Leucosporidium</taxon>
    </lineage>
</organism>
<accession>A0A1Y2FWQ7</accession>
<feature type="region of interest" description="Disordered" evidence="1">
    <location>
        <begin position="51"/>
        <end position="76"/>
    </location>
</feature>
<feature type="compositionally biased region" description="Low complexity" evidence="1">
    <location>
        <begin position="149"/>
        <end position="167"/>
    </location>
</feature>
<feature type="compositionally biased region" description="Low complexity" evidence="1">
    <location>
        <begin position="54"/>
        <end position="70"/>
    </location>
</feature>
<dbReference type="Proteomes" id="UP000193467">
    <property type="component" value="Unassembled WGS sequence"/>
</dbReference>
<dbReference type="EMBL" id="MCGR01000010">
    <property type="protein sequence ID" value="ORY88472.1"/>
    <property type="molecule type" value="Genomic_DNA"/>
</dbReference>
<sequence length="183" mass="20607">MWLRLASRRLARCRPLLLLARKARPLYVARLSRRSRRQQWLYLSTQAPTPPDLLPSSSPTLPSPSPRSTSAKWTSNLNPPGRRLLPFFTRPPIYFNPLLASVFLSPLSPPKRHNANRLPGLTSQRRGPTPSPLSSLLRLLPTSLPPPLASLKSACPSSPTSSPWCTSRPRKSLRRRNAERWKG</sequence>
<feature type="region of interest" description="Disordered" evidence="1">
    <location>
        <begin position="114"/>
        <end position="135"/>
    </location>
</feature>
<evidence type="ECO:0000313" key="3">
    <source>
        <dbReference type="Proteomes" id="UP000193467"/>
    </source>
</evidence>
<keyword evidence="3" id="KW-1185">Reference proteome</keyword>
<proteinExistence type="predicted"/>
<dbReference type="InParanoid" id="A0A1Y2FWQ7"/>
<name>A0A1Y2FWQ7_9BASI</name>